<feature type="coiled-coil region" evidence="1">
    <location>
        <begin position="256"/>
        <end position="283"/>
    </location>
</feature>
<sequence>MPTVHWDTLNTNYPVNRFHETGISSETIAREARCIPETLQQLQKSPLQEEINYSRNYNLTREFTKSQYTVDYKWKQGERKRFNKNNSCADNLYIYQPDTKLLRNPPELAVFGLSETKNAFVKPSLPSCLVTDKDQFKNPASLPLNPAPIQPFRKDIESLDTSYEGFEKYLDPYLTTSRLHHRPYSAEHLNRISNSKGVITYYTCAKQPWVRSPKPNSDKCLPLSRPKSMFDREKFKEDFREIRTHNKLIWTPGSFRTEVRDNYKKHESKIHNYEEDVQNYFQRTIAHL</sequence>
<comment type="caution">
    <text evidence="2">The sequence shown here is derived from an EMBL/GenBank/DDBJ whole genome shotgun (WGS) entry which is preliminary data.</text>
</comment>
<dbReference type="AlphaFoldDB" id="A0A9P0TRJ1"/>
<evidence type="ECO:0000313" key="3">
    <source>
        <dbReference type="Proteomes" id="UP001152562"/>
    </source>
</evidence>
<proteinExistence type="predicted"/>
<dbReference type="Proteomes" id="UP001152562">
    <property type="component" value="Unassembled WGS sequence"/>
</dbReference>
<protein>
    <submittedName>
        <fullName evidence="2">Uncharacterized protein</fullName>
    </submittedName>
</protein>
<name>A0A9P0TRJ1_PIEBR</name>
<reference evidence="2" key="1">
    <citation type="submission" date="2022-05" db="EMBL/GenBank/DDBJ databases">
        <authorList>
            <person name="Okamura Y."/>
        </authorList>
    </citation>
    <scope>NUCLEOTIDE SEQUENCE</scope>
</reference>
<keyword evidence="1" id="KW-0175">Coiled coil</keyword>
<dbReference type="EMBL" id="CALOZG010000042">
    <property type="protein sequence ID" value="CAH4034696.1"/>
    <property type="molecule type" value="Genomic_DNA"/>
</dbReference>
<keyword evidence="3" id="KW-1185">Reference proteome</keyword>
<organism evidence="2 3">
    <name type="scientific">Pieris brassicae</name>
    <name type="common">White butterfly</name>
    <name type="synonym">Large white butterfly</name>
    <dbReference type="NCBI Taxonomy" id="7116"/>
    <lineage>
        <taxon>Eukaryota</taxon>
        <taxon>Metazoa</taxon>
        <taxon>Ecdysozoa</taxon>
        <taxon>Arthropoda</taxon>
        <taxon>Hexapoda</taxon>
        <taxon>Insecta</taxon>
        <taxon>Pterygota</taxon>
        <taxon>Neoptera</taxon>
        <taxon>Endopterygota</taxon>
        <taxon>Lepidoptera</taxon>
        <taxon>Glossata</taxon>
        <taxon>Ditrysia</taxon>
        <taxon>Papilionoidea</taxon>
        <taxon>Pieridae</taxon>
        <taxon>Pierinae</taxon>
        <taxon>Pieris</taxon>
    </lineage>
</organism>
<gene>
    <name evidence="2" type="ORF">PIBRA_LOCUS10855</name>
</gene>
<evidence type="ECO:0000256" key="1">
    <source>
        <dbReference type="SAM" id="Coils"/>
    </source>
</evidence>
<accession>A0A9P0TRJ1</accession>
<evidence type="ECO:0000313" key="2">
    <source>
        <dbReference type="EMBL" id="CAH4034696.1"/>
    </source>
</evidence>